<dbReference type="RefSeq" id="WP_078502573.1">
    <property type="nucleotide sequence ID" value="NZ_MSZX01000016.1"/>
</dbReference>
<dbReference type="STRING" id="1324314.BVG16_28385"/>
<evidence type="ECO:0000313" key="1">
    <source>
        <dbReference type="EMBL" id="OPA73548.1"/>
    </source>
</evidence>
<evidence type="ECO:0000313" key="2">
    <source>
        <dbReference type="Proteomes" id="UP000190188"/>
    </source>
</evidence>
<keyword evidence="2" id="KW-1185">Reference proteome</keyword>
<name>A0A1T2X0V2_9BACL</name>
<dbReference type="EMBL" id="MSZX01000016">
    <property type="protein sequence ID" value="OPA73548.1"/>
    <property type="molecule type" value="Genomic_DNA"/>
</dbReference>
<comment type="caution">
    <text evidence="1">The sequence shown here is derived from an EMBL/GenBank/DDBJ whole genome shotgun (WGS) entry which is preliminary data.</text>
</comment>
<dbReference type="SUPFAM" id="SSF50814">
    <property type="entry name" value="Lipocalins"/>
    <property type="match status" value="1"/>
</dbReference>
<dbReference type="InterPro" id="IPR015231">
    <property type="entry name" value="DUF1934"/>
</dbReference>
<evidence type="ECO:0008006" key="3">
    <source>
        <dbReference type="Google" id="ProtNLM"/>
    </source>
</evidence>
<accession>A0A1T2X0V2</accession>
<dbReference type="Gene3D" id="2.40.128.20">
    <property type="match status" value="1"/>
</dbReference>
<organism evidence="1 2">
    <name type="scientific">Paenibacillus selenitireducens</name>
    <dbReference type="NCBI Taxonomy" id="1324314"/>
    <lineage>
        <taxon>Bacteria</taxon>
        <taxon>Bacillati</taxon>
        <taxon>Bacillota</taxon>
        <taxon>Bacilli</taxon>
        <taxon>Bacillales</taxon>
        <taxon>Paenibacillaceae</taxon>
        <taxon>Paenibacillus</taxon>
    </lineage>
</organism>
<proteinExistence type="predicted"/>
<dbReference type="InterPro" id="IPR012674">
    <property type="entry name" value="Calycin"/>
</dbReference>
<dbReference type="OrthoDB" id="2641675at2"/>
<dbReference type="Pfam" id="PF09148">
    <property type="entry name" value="DUF1934"/>
    <property type="match status" value="1"/>
</dbReference>
<protein>
    <recommendedName>
        <fullName evidence="3">DUF1934 domain-containing protein</fullName>
    </recommendedName>
</protein>
<dbReference type="Proteomes" id="UP000190188">
    <property type="component" value="Unassembled WGS sequence"/>
</dbReference>
<dbReference type="AlphaFoldDB" id="A0A1T2X0V2"/>
<gene>
    <name evidence="1" type="ORF">BVG16_28385</name>
</gene>
<reference evidence="1 2" key="1">
    <citation type="submission" date="2017-01" db="EMBL/GenBank/DDBJ databases">
        <title>Genome analysis of Paenibacillus selenitrireducens ES3-24.</title>
        <authorList>
            <person name="Xu D."/>
            <person name="Yao R."/>
            <person name="Zheng S."/>
        </authorList>
    </citation>
    <scope>NUCLEOTIDE SEQUENCE [LARGE SCALE GENOMIC DNA]</scope>
    <source>
        <strain evidence="1 2">ES3-24</strain>
    </source>
</reference>
<sequence>MSKKHPVRVRLVSHQDQGQTVQEYSGERIDKGSSIYIRYEESGEGLPQGTDKDKTITTVKIEREIIKIIRHGTVQSEQSFQLGRRLPGFYRSPYVNTQLSQETTHMHMDMQEVEGIVEWSYELFAYDESTGQFKISLTIQEEQENESE</sequence>